<dbReference type="Gene3D" id="3.40.50.720">
    <property type="entry name" value="NAD(P)-binding Rossmann-like Domain"/>
    <property type="match status" value="3"/>
</dbReference>
<evidence type="ECO:0000313" key="1">
    <source>
        <dbReference type="EMBL" id="RMZ56145.1"/>
    </source>
</evidence>
<dbReference type="Proteomes" id="UP000279271">
    <property type="component" value="Unassembled WGS sequence"/>
</dbReference>
<dbReference type="SUPFAM" id="SSF51735">
    <property type="entry name" value="NAD(P)-binding Rossmann-fold domains"/>
    <property type="match status" value="3"/>
</dbReference>
<dbReference type="CDD" id="cd05325">
    <property type="entry name" value="carb_red_sniffer_like_SDR_c"/>
    <property type="match status" value="2"/>
</dbReference>
<dbReference type="PANTHER" id="PTHR45458">
    <property type="entry name" value="SHORT-CHAIN DEHYDROGENASE/REDUCTASE SDR"/>
    <property type="match status" value="1"/>
</dbReference>
<dbReference type="GO" id="GO:0016616">
    <property type="term" value="F:oxidoreductase activity, acting on the CH-OH group of donors, NAD or NADP as acceptor"/>
    <property type="evidence" value="ECO:0007669"/>
    <property type="project" value="TreeGrafter"/>
</dbReference>
<dbReference type="InterPro" id="IPR002347">
    <property type="entry name" value="SDR_fam"/>
</dbReference>
<accession>A0A3M7L2B8</accession>
<gene>
    <name evidence="1" type="ORF">APUTEX25_004569</name>
</gene>
<name>A0A3M7L2B8_AUXPR</name>
<dbReference type="AlphaFoldDB" id="A0A3M7L2B8"/>
<feature type="non-terminal residue" evidence="1">
    <location>
        <position position="1"/>
    </location>
</feature>
<reference evidence="2" key="1">
    <citation type="journal article" date="2018" name="Algal Res.">
        <title>Characterization of plant carbon substrate utilization by Auxenochlorella protothecoides.</title>
        <authorList>
            <person name="Vogler B.W."/>
            <person name="Starkenburg S.R."/>
            <person name="Sudasinghe N."/>
            <person name="Schambach J.Y."/>
            <person name="Rollin J.A."/>
            <person name="Pattathil S."/>
            <person name="Barry A.N."/>
        </authorList>
    </citation>
    <scope>NUCLEOTIDE SEQUENCE [LARGE SCALE GENOMIC DNA]</scope>
    <source>
        <strain evidence="2">UTEX 25</strain>
    </source>
</reference>
<sequence length="584" mass="61404">AIRTFVVTGANRAIELEWVRQLLVRPGNRVLAGVSGQNESQDVQKMVPGIEVLPLEAGDAGSLNAWADEVAKKTPHIDGEMSIANKTIVLTGANRGIGLEWARQLLARPGNRIIAGVRQPDKAADLKALGGSRVQILPLDVSSSTSIESWADEIKASTAHVDVVINNAGVYGERQDLGSVTSENMVSTFVANTVGPLLIVQALASRGLLGGSAGPTLVATVSSKMGSVEDTSTGSYAYRASKAGVNIVCKALANELGPKGVTVTLLHPGYVITDMTEGRGLIDTATSVGGMLSVLEGGDDIHGKFLAWDKKARPFKQPNSGFYNTYKTLVASLCRPLAMSIIEGKTVVVTGANRGLGRELVNQLLERPGNTIIAGVRDPSQAKDLASLGPNVVVTQLDVSDEASIEAWAASLKKDFAHIDVVINNAGIADMEPFGSLKGKLFHSIFQTNAIGPFLVVQSLHGQGLIGGSGGHTLVATVSSTMGSISENRADGLPITIGLKPGGAIPYRSSKSAVNSIMKSLSHDLADQDITVTLLCPGYVATDMNGHSGHIDTQTSVNGMLKVLEENKDLQGSFHYYTGQYIPW</sequence>
<dbReference type="InterPro" id="IPR036291">
    <property type="entry name" value="NAD(P)-bd_dom_sf"/>
</dbReference>
<dbReference type="PRINTS" id="PR00081">
    <property type="entry name" value="GDHRDH"/>
</dbReference>
<organism evidence="1 2">
    <name type="scientific">Auxenochlorella protothecoides</name>
    <name type="common">Green microalga</name>
    <name type="synonym">Chlorella protothecoides</name>
    <dbReference type="NCBI Taxonomy" id="3075"/>
    <lineage>
        <taxon>Eukaryota</taxon>
        <taxon>Viridiplantae</taxon>
        <taxon>Chlorophyta</taxon>
        <taxon>core chlorophytes</taxon>
        <taxon>Trebouxiophyceae</taxon>
        <taxon>Chlorellales</taxon>
        <taxon>Chlorellaceae</taxon>
        <taxon>Auxenochlorella</taxon>
    </lineage>
</organism>
<dbReference type="EMBL" id="QOKY01000154">
    <property type="protein sequence ID" value="RMZ56145.1"/>
    <property type="molecule type" value="Genomic_DNA"/>
</dbReference>
<dbReference type="Pfam" id="PF00106">
    <property type="entry name" value="adh_short"/>
    <property type="match status" value="2"/>
</dbReference>
<dbReference type="PRINTS" id="PR00080">
    <property type="entry name" value="SDRFAMILY"/>
</dbReference>
<proteinExistence type="predicted"/>
<dbReference type="InterPro" id="IPR052184">
    <property type="entry name" value="SDR_enzymes"/>
</dbReference>
<evidence type="ECO:0000313" key="2">
    <source>
        <dbReference type="Proteomes" id="UP000279271"/>
    </source>
</evidence>
<dbReference type="PANTHER" id="PTHR45458:SF1">
    <property type="entry name" value="SHORT CHAIN DEHYDROGENASE"/>
    <property type="match status" value="1"/>
</dbReference>
<protein>
    <submittedName>
        <fullName evidence="1">Uncharacterized protein</fullName>
    </submittedName>
</protein>
<comment type="caution">
    <text evidence="1">The sequence shown here is derived from an EMBL/GenBank/DDBJ whole genome shotgun (WGS) entry which is preliminary data.</text>
</comment>